<accession>A0A0B4XNK6</accession>
<dbReference type="Proteomes" id="UP000006764">
    <property type="component" value="Chromosome"/>
</dbReference>
<dbReference type="HOGENOM" id="CLU_089876_7_0_6"/>
<evidence type="ECO:0000313" key="4">
    <source>
        <dbReference type="Proteomes" id="UP000006764"/>
    </source>
</evidence>
<keyword evidence="1" id="KW-0378">Hydrolase</keyword>
<dbReference type="CDD" id="cd03443">
    <property type="entry name" value="PaaI_thioesterase"/>
    <property type="match status" value="1"/>
</dbReference>
<dbReference type="SUPFAM" id="SSF54637">
    <property type="entry name" value="Thioesterase/thiol ester dehydrase-isomerase"/>
    <property type="match status" value="1"/>
</dbReference>
<dbReference type="OrthoDB" id="9813158at2"/>
<dbReference type="InterPro" id="IPR003736">
    <property type="entry name" value="PAAI_dom"/>
</dbReference>
<sequence>MTASSPVSPSLLAAKAFFGTAHPLFSALGIEVEEMSREGAAMSMACVHDVQDCRGAAHRGAISTLLDTTCGLAIFARLGDMRPIATIDLRVDFIAPPTPGEGVYCKVTCFAVAGEVAYVRGEARGRDSGSLLASTSGSFAIGTLGPSFDRAARRKDE</sequence>
<proteinExistence type="predicted"/>
<dbReference type="InterPro" id="IPR029069">
    <property type="entry name" value="HotDog_dom_sf"/>
</dbReference>
<dbReference type="EMBL" id="CP004387">
    <property type="protein sequence ID" value="AJD48681.1"/>
    <property type="molecule type" value="Genomic_DNA"/>
</dbReference>
<dbReference type="Pfam" id="PF03061">
    <property type="entry name" value="4HBT"/>
    <property type="match status" value="1"/>
</dbReference>
<dbReference type="STRING" id="391936.S7S_11345"/>
<keyword evidence="4" id="KW-1185">Reference proteome</keyword>
<feature type="domain" description="Thioesterase" evidence="2">
    <location>
        <begin position="55"/>
        <end position="127"/>
    </location>
</feature>
<name>A0A0B4XNK6_9GAMM</name>
<dbReference type="KEGG" id="apac:S7S_11345"/>
<dbReference type="Gene3D" id="3.10.129.10">
    <property type="entry name" value="Hotdog Thioesterase"/>
    <property type="match status" value="1"/>
</dbReference>
<reference evidence="3 4" key="1">
    <citation type="journal article" date="2012" name="J. Bacteriol.">
        <title>Genome sequence of an alkane-degrading bacterium, Alcanivorax pacificus type strain W11-5, isolated from deep sea sediment.</title>
        <authorList>
            <person name="Lai Q."/>
            <person name="Shao Z."/>
        </authorList>
    </citation>
    <scope>NUCLEOTIDE SEQUENCE [LARGE SCALE GENOMIC DNA]</scope>
    <source>
        <strain evidence="3 4">W11-5</strain>
    </source>
</reference>
<organism evidence="3 4">
    <name type="scientific">Isoalcanivorax pacificus W11-5</name>
    <dbReference type="NCBI Taxonomy" id="391936"/>
    <lineage>
        <taxon>Bacteria</taxon>
        <taxon>Pseudomonadati</taxon>
        <taxon>Pseudomonadota</taxon>
        <taxon>Gammaproteobacteria</taxon>
        <taxon>Oceanospirillales</taxon>
        <taxon>Alcanivoracaceae</taxon>
        <taxon>Isoalcanivorax</taxon>
    </lineage>
</organism>
<dbReference type="AlphaFoldDB" id="A0A0B4XNK6"/>
<evidence type="ECO:0000256" key="1">
    <source>
        <dbReference type="ARBA" id="ARBA00022801"/>
    </source>
</evidence>
<protein>
    <recommendedName>
        <fullName evidence="2">Thioesterase domain-containing protein</fullName>
    </recommendedName>
</protein>
<gene>
    <name evidence="3" type="ORF">S7S_11345</name>
</gene>
<dbReference type="InterPro" id="IPR006683">
    <property type="entry name" value="Thioestr_dom"/>
</dbReference>
<dbReference type="RefSeq" id="WP_008737081.1">
    <property type="nucleotide sequence ID" value="NZ_CP004387.1"/>
</dbReference>
<evidence type="ECO:0000259" key="2">
    <source>
        <dbReference type="Pfam" id="PF03061"/>
    </source>
</evidence>
<evidence type="ECO:0000313" key="3">
    <source>
        <dbReference type="EMBL" id="AJD48681.1"/>
    </source>
</evidence>
<dbReference type="GO" id="GO:0016289">
    <property type="term" value="F:acyl-CoA hydrolase activity"/>
    <property type="evidence" value="ECO:0007669"/>
    <property type="project" value="UniProtKB-ARBA"/>
</dbReference>
<dbReference type="NCBIfam" id="TIGR00369">
    <property type="entry name" value="unchar_dom_1"/>
    <property type="match status" value="1"/>
</dbReference>